<dbReference type="GO" id="GO:0046872">
    <property type="term" value="F:metal ion binding"/>
    <property type="evidence" value="ECO:0007669"/>
    <property type="project" value="UniProtKB-KW"/>
</dbReference>
<evidence type="ECO:0000256" key="1">
    <source>
        <dbReference type="ARBA" id="ARBA00022723"/>
    </source>
</evidence>
<keyword evidence="2" id="KW-0186">Copper</keyword>
<dbReference type="PhylomeDB" id="A0A0G4ICW5"/>
<dbReference type="PROSITE" id="PS00498">
    <property type="entry name" value="TYROSINASE_2"/>
    <property type="match status" value="1"/>
</dbReference>
<dbReference type="PANTHER" id="PTHR11474">
    <property type="entry name" value="TYROSINASE FAMILY MEMBER"/>
    <property type="match status" value="1"/>
</dbReference>
<reference evidence="5" key="1">
    <citation type="submission" date="2014-11" db="EMBL/GenBank/DDBJ databases">
        <authorList>
            <person name="Otto D Thomas"/>
            <person name="Naeem Raeece"/>
        </authorList>
    </citation>
    <scope>NUCLEOTIDE SEQUENCE</scope>
</reference>
<organism evidence="5">
    <name type="scientific">Chromera velia CCMP2878</name>
    <dbReference type="NCBI Taxonomy" id="1169474"/>
    <lineage>
        <taxon>Eukaryota</taxon>
        <taxon>Sar</taxon>
        <taxon>Alveolata</taxon>
        <taxon>Colpodellida</taxon>
        <taxon>Chromeraceae</taxon>
        <taxon>Chromera</taxon>
    </lineage>
</organism>
<dbReference type="InterPro" id="IPR002227">
    <property type="entry name" value="Tyrosinase_Cu-bd"/>
</dbReference>
<dbReference type="GO" id="GO:0016491">
    <property type="term" value="F:oxidoreductase activity"/>
    <property type="evidence" value="ECO:0007669"/>
    <property type="project" value="InterPro"/>
</dbReference>
<feature type="domain" description="Tyrosinase copper-binding" evidence="3">
    <location>
        <begin position="177"/>
        <end position="194"/>
    </location>
</feature>
<proteinExistence type="predicted"/>
<feature type="domain" description="Tyrosinase copper-binding" evidence="4">
    <location>
        <begin position="453"/>
        <end position="464"/>
    </location>
</feature>
<evidence type="ECO:0000259" key="4">
    <source>
        <dbReference type="PROSITE" id="PS00498"/>
    </source>
</evidence>
<dbReference type="Pfam" id="PF00264">
    <property type="entry name" value="Tyrosinase"/>
    <property type="match status" value="2"/>
</dbReference>
<dbReference type="PROSITE" id="PS00497">
    <property type="entry name" value="TYROSINASE_1"/>
    <property type="match status" value="1"/>
</dbReference>
<evidence type="ECO:0000256" key="2">
    <source>
        <dbReference type="ARBA" id="ARBA00023008"/>
    </source>
</evidence>
<evidence type="ECO:0000259" key="3">
    <source>
        <dbReference type="PROSITE" id="PS00497"/>
    </source>
</evidence>
<dbReference type="InterPro" id="IPR050316">
    <property type="entry name" value="Tyrosinase/Hemocyanin"/>
</dbReference>
<sequence>MRGLVLLFGVASAALDGYKEFRKSYDLADARFRESALGEKAREEYLKYLETSFPFGSEYGSGQASEVAMEYGDYIDEANKFIGRVDERTGLKKDILSDKFTEYINEKDPRVRPPVIRKNFYTLTEDEKSDFFFALKEMKRLNTTEGRDLYGEDFCNYEELMLEHAKAALSKQCDKGHFGPAFFWFHRLYLLKVERSILAVTNTISSTLTGMPYWDSVMDLKRYGSYRKSPLFSDAYFGGEGNPDNGWAVEDGQFAGSDWEIQFSEDAELKNPYGLMRSPFNPNPSRRITRRFEAYCGFPWPEATEYAQDGCVKLHKGGIQEFVACLDINLHANPHFNVGGTWDSEEGVQCLTLQVPAWMLFVPPPGKEGGQQIAQFGQPGPAINQWSTGCIECPTDCTIGQDEPSDCFCYYKDRDDPFAAHQCLDGQVISKNFPLYGLGVMGDMADVAFSTNDPIFWVHHANVDRVLASWQVTNEDKAKQYYFSPSVWPPDNGKLLLECDGHALDDIVNDESPFTGLFPSIPADQLLTVRDAIEQTVPGESMPYEYDVLVGSAQAVYEASIRAKEKAGVSVVPSKETSFDLGDLKKLFTKGMGGK</sequence>
<gene>
    <name evidence="5" type="ORF">Cvel_13160</name>
</gene>
<dbReference type="PRINTS" id="PR00092">
    <property type="entry name" value="TYROSINASE"/>
</dbReference>
<dbReference type="VEuPathDB" id="CryptoDB:Cvel_13160"/>
<evidence type="ECO:0000313" key="5">
    <source>
        <dbReference type="EMBL" id="CEM54915.1"/>
    </source>
</evidence>
<dbReference type="Gene3D" id="1.10.1280.10">
    <property type="entry name" value="Di-copper center containing domain from catechol oxidase"/>
    <property type="match status" value="2"/>
</dbReference>
<protein>
    <recommendedName>
        <fullName evidence="3 4">Tyrosinase copper-binding domain-containing protein</fullName>
    </recommendedName>
</protein>
<accession>A0A0G4ICW5</accession>
<dbReference type="InterPro" id="IPR008922">
    <property type="entry name" value="Di-copper_centre_dom_sf"/>
</dbReference>
<dbReference type="SUPFAM" id="SSF48056">
    <property type="entry name" value="Di-copper centre-containing domain"/>
    <property type="match status" value="2"/>
</dbReference>
<name>A0A0G4ICW5_9ALVE</name>
<keyword evidence="1" id="KW-0479">Metal-binding</keyword>
<dbReference type="PANTHER" id="PTHR11474:SF126">
    <property type="entry name" value="TYROSINASE-LIKE PROTEIN TYR-1-RELATED"/>
    <property type="match status" value="1"/>
</dbReference>
<dbReference type="EMBL" id="CDMZ01005829">
    <property type="protein sequence ID" value="CEM54915.1"/>
    <property type="molecule type" value="Genomic_DNA"/>
</dbReference>
<dbReference type="AlphaFoldDB" id="A0A0G4ICW5"/>